<proteinExistence type="predicted"/>
<evidence type="ECO:0000313" key="6">
    <source>
        <dbReference type="EMBL" id="KAK9683303.1"/>
    </source>
</evidence>
<feature type="region of interest" description="Disordered" evidence="1">
    <location>
        <begin position="532"/>
        <end position="601"/>
    </location>
</feature>
<dbReference type="EMBL" id="JBDFQZ010000010">
    <property type="protein sequence ID" value="KAK9683303.1"/>
    <property type="molecule type" value="Genomic_DNA"/>
</dbReference>
<feature type="compositionally biased region" description="Basic and acidic residues" evidence="1">
    <location>
        <begin position="554"/>
        <end position="563"/>
    </location>
</feature>
<dbReference type="Proteomes" id="UP001443914">
    <property type="component" value="Unassembled WGS sequence"/>
</dbReference>
<evidence type="ECO:0008006" key="8">
    <source>
        <dbReference type="Google" id="ProtNLM"/>
    </source>
</evidence>
<feature type="compositionally biased region" description="Low complexity" evidence="1">
    <location>
        <begin position="567"/>
        <end position="578"/>
    </location>
</feature>
<gene>
    <name evidence="6" type="ORF">RND81_10G130400</name>
</gene>
<dbReference type="Pfam" id="PF25597">
    <property type="entry name" value="SH3_retrovirus"/>
    <property type="match status" value="1"/>
</dbReference>
<reference evidence="6" key="1">
    <citation type="submission" date="2024-03" db="EMBL/GenBank/DDBJ databases">
        <title>WGS assembly of Saponaria officinalis var. Norfolk2.</title>
        <authorList>
            <person name="Jenkins J."/>
            <person name="Shu S."/>
            <person name="Grimwood J."/>
            <person name="Barry K."/>
            <person name="Goodstein D."/>
            <person name="Schmutz J."/>
            <person name="Leebens-Mack J."/>
            <person name="Osbourn A."/>
        </authorList>
    </citation>
    <scope>NUCLEOTIDE SEQUENCE [LARGE SCALE GENOMIC DNA]</scope>
    <source>
        <strain evidence="6">JIC</strain>
    </source>
</reference>
<feature type="domain" description="Retroviral polymerase SH3-like" evidence="5">
    <location>
        <begin position="478"/>
        <end position="534"/>
    </location>
</feature>
<accession>A0AAW1I425</accession>
<dbReference type="PANTHER" id="PTHR37610">
    <property type="entry name" value="CCHC-TYPE DOMAIN-CONTAINING PROTEIN"/>
    <property type="match status" value="1"/>
</dbReference>
<evidence type="ECO:0000259" key="3">
    <source>
        <dbReference type="Pfam" id="PF14244"/>
    </source>
</evidence>
<organism evidence="6 7">
    <name type="scientific">Saponaria officinalis</name>
    <name type="common">Common soapwort</name>
    <name type="synonym">Lychnis saponaria</name>
    <dbReference type="NCBI Taxonomy" id="3572"/>
    <lineage>
        <taxon>Eukaryota</taxon>
        <taxon>Viridiplantae</taxon>
        <taxon>Streptophyta</taxon>
        <taxon>Embryophyta</taxon>
        <taxon>Tracheophyta</taxon>
        <taxon>Spermatophyta</taxon>
        <taxon>Magnoliopsida</taxon>
        <taxon>eudicotyledons</taxon>
        <taxon>Gunneridae</taxon>
        <taxon>Pentapetalae</taxon>
        <taxon>Caryophyllales</taxon>
        <taxon>Caryophyllaceae</taxon>
        <taxon>Caryophylleae</taxon>
        <taxon>Saponaria</taxon>
    </lineage>
</organism>
<dbReference type="Pfam" id="PF22936">
    <property type="entry name" value="Pol_BBD"/>
    <property type="match status" value="1"/>
</dbReference>
<comment type="caution">
    <text evidence="6">The sequence shown here is derived from an EMBL/GenBank/DDBJ whole genome shotgun (WGS) entry which is preliminary data.</text>
</comment>
<evidence type="ECO:0000259" key="2">
    <source>
        <dbReference type="Pfam" id="PF03732"/>
    </source>
</evidence>
<dbReference type="InterPro" id="IPR054722">
    <property type="entry name" value="PolX-like_BBD"/>
</dbReference>
<dbReference type="AlphaFoldDB" id="A0AAW1I425"/>
<evidence type="ECO:0000256" key="1">
    <source>
        <dbReference type="SAM" id="MobiDB-lite"/>
    </source>
</evidence>
<feature type="domain" description="Retrotransposon Copia-like N-terminal" evidence="3">
    <location>
        <begin position="23"/>
        <end position="69"/>
    </location>
</feature>
<evidence type="ECO:0000259" key="4">
    <source>
        <dbReference type="Pfam" id="PF22936"/>
    </source>
</evidence>
<protein>
    <recommendedName>
        <fullName evidence="8">Retrotransposon Copia-like N-terminal domain-containing protein</fullName>
    </recommendedName>
</protein>
<feature type="compositionally biased region" description="Polar residues" evidence="1">
    <location>
        <begin position="579"/>
        <end position="592"/>
    </location>
</feature>
<dbReference type="Pfam" id="PF03732">
    <property type="entry name" value="Retrotrans_gag"/>
    <property type="match status" value="1"/>
</dbReference>
<evidence type="ECO:0000259" key="5">
    <source>
        <dbReference type="Pfam" id="PF25597"/>
    </source>
</evidence>
<dbReference type="PANTHER" id="PTHR37610:SF6">
    <property type="entry name" value="GAG-POLYPEPTIDE OF LTR COPIA-TYPE-RELATED"/>
    <property type="match status" value="1"/>
</dbReference>
<feature type="domain" description="Retrotransposon gag" evidence="2">
    <location>
        <begin position="87"/>
        <end position="196"/>
    </location>
</feature>
<feature type="domain" description="Retrovirus-related Pol polyprotein from transposon TNT 1-94-like beta-barrel" evidence="4">
    <location>
        <begin position="350"/>
        <end position="425"/>
    </location>
</feature>
<dbReference type="InterPro" id="IPR005162">
    <property type="entry name" value="Retrotrans_gag_dom"/>
</dbReference>
<evidence type="ECO:0000313" key="7">
    <source>
        <dbReference type="Proteomes" id="UP001443914"/>
    </source>
</evidence>
<sequence>MDPQTSATSSFLQNHEDPFLLQSSDHPGMKLVAHDFEGVGFGNWKRSMRIALSAKNKLCFVDGTKTKPSSTDPTAKNWQRCNDMVFSWLLNVLSNEIANSVLYCESAQAIWEELEDRYGQTNGAQLFSVQKKLSDFSQGSDNITAYFTKIKSIWDEIDSMGMNPSCSRACSCGSKHKQVKYQEDQKIVQFLMGLNDSYTVIRGAILMQNPLPKLAVVYNTLVQEERQREIHATFQFQTDSASLYAKNVRPPINQRYNPYNNNKNTQPGHKVDQCYKLQNRNRKFAAHVQPTGSDGILGKFDANQSVSEDYSTSQLDPNQSVDPYIPSSVNFAGNSSCSVPLNSSLMRNCWILDSGATDHMCSNKSLFIDLMHLVKPYSISLPNGQTVVISFVGSVHISSDLILRNVLYVPCFKFNLLSIAKLTKQHRLSVTFTSDICYLQGSFLKTPLTLGSNQRDLYFLTPSAPIISMPSADVPATNTKPHKDKLDVRAFPYVFIGYPFGKKAYKLFNLSTQTVFFSRDVVFHESVFPFSDSDKPSFKPLPVPDSEQTSTHTHTTDVHENANARDSTNLSSSTMSTTAPGVNSHTDVSSHTAPARHSARVSRPPSYLQNYVCQNCLQFCFH</sequence>
<dbReference type="InterPro" id="IPR029472">
    <property type="entry name" value="Copia-like_N"/>
</dbReference>
<dbReference type="InterPro" id="IPR057670">
    <property type="entry name" value="SH3_retrovirus"/>
</dbReference>
<name>A0AAW1I425_SAPOF</name>
<dbReference type="Pfam" id="PF14244">
    <property type="entry name" value="Retrotran_gag_3"/>
    <property type="match status" value="1"/>
</dbReference>
<keyword evidence="7" id="KW-1185">Reference proteome</keyword>